<evidence type="ECO:0000259" key="2">
    <source>
        <dbReference type="Pfam" id="PF02698"/>
    </source>
</evidence>
<dbReference type="CDD" id="cd06259">
    <property type="entry name" value="YdcF-like"/>
    <property type="match status" value="1"/>
</dbReference>
<dbReference type="RefSeq" id="WP_118365550.1">
    <property type="nucleotide sequence ID" value="NZ_QRPK01000022.1"/>
</dbReference>
<dbReference type="AlphaFoldDB" id="A0A415PEQ4"/>
<dbReference type="InterPro" id="IPR051599">
    <property type="entry name" value="Cell_Envelope_Assoc"/>
</dbReference>
<dbReference type="Pfam" id="PF02698">
    <property type="entry name" value="DUF218"/>
    <property type="match status" value="1"/>
</dbReference>
<feature type="transmembrane region" description="Helical" evidence="1">
    <location>
        <begin position="7"/>
        <end position="29"/>
    </location>
</feature>
<dbReference type="GO" id="GO:0005886">
    <property type="term" value="C:plasma membrane"/>
    <property type="evidence" value="ECO:0007669"/>
    <property type="project" value="TreeGrafter"/>
</dbReference>
<evidence type="ECO:0000256" key="1">
    <source>
        <dbReference type="SAM" id="Phobius"/>
    </source>
</evidence>
<reference evidence="3 4" key="1">
    <citation type="submission" date="2018-08" db="EMBL/GenBank/DDBJ databases">
        <title>A genome reference for cultivated species of the human gut microbiota.</title>
        <authorList>
            <person name="Zou Y."/>
            <person name="Xue W."/>
            <person name="Luo G."/>
        </authorList>
    </citation>
    <scope>NUCLEOTIDE SEQUENCE [LARGE SCALE GENOMIC DNA]</scope>
    <source>
        <strain evidence="3 4">AF35-6BH</strain>
    </source>
</reference>
<feature type="domain" description="DUF218" evidence="2">
    <location>
        <begin position="106"/>
        <end position="246"/>
    </location>
</feature>
<dbReference type="InterPro" id="IPR003848">
    <property type="entry name" value="DUF218"/>
</dbReference>
<gene>
    <name evidence="3" type="ORF">DWZ83_05595</name>
</gene>
<feature type="transmembrane region" description="Helical" evidence="1">
    <location>
        <begin position="35"/>
        <end position="54"/>
    </location>
</feature>
<comment type="caution">
    <text evidence="3">The sequence shown here is derived from an EMBL/GenBank/DDBJ whole genome shotgun (WGS) entry which is preliminary data.</text>
</comment>
<dbReference type="OrthoDB" id="9782395at2"/>
<dbReference type="Proteomes" id="UP000284868">
    <property type="component" value="Unassembled WGS sequence"/>
</dbReference>
<dbReference type="Gene3D" id="3.40.50.620">
    <property type="entry name" value="HUPs"/>
    <property type="match status" value="1"/>
</dbReference>
<sequence length="255" mass="28934">MKTYKPIITNILLFLGSLCILYFFILSFAYGFFQISFSFCFLIGGLLLVGYGLIERKQQQHVLTYLPKFLRIAAIGLLTIFLTSFLIVEGLILANGLHTPNEKLEYVIILGAGLNKDKISLSLQHRLDEAIAYHKQYQDTTFIVSGGKGINESISEAEAMRSYLVAHGIPQHQIIEEELSTSTFENFAFSKEYIKDKTQKVGVITNSFHMLRALILARQQDLQAVGIPAKSDLLTYPCFSIREYFGIWKALFLKR</sequence>
<dbReference type="PANTHER" id="PTHR30336:SF4">
    <property type="entry name" value="ENVELOPE BIOGENESIS FACTOR ELYC"/>
    <property type="match status" value="1"/>
</dbReference>
<evidence type="ECO:0000313" key="4">
    <source>
        <dbReference type="Proteomes" id="UP000284868"/>
    </source>
</evidence>
<name>A0A415PEQ4_9FIRM</name>
<keyword evidence="1" id="KW-1133">Transmembrane helix</keyword>
<dbReference type="EMBL" id="QRPK01000022">
    <property type="protein sequence ID" value="RHM11231.1"/>
    <property type="molecule type" value="Genomic_DNA"/>
</dbReference>
<keyword evidence="1" id="KW-0812">Transmembrane</keyword>
<dbReference type="InterPro" id="IPR014729">
    <property type="entry name" value="Rossmann-like_a/b/a_fold"/>
</dbReference>
<accession>A0A415PEQ4</accession>
<protein>
    <submittedName>
        <fullName evidence="3">YdcF family protein</fullName>
    </submittedName>
</protein>
<dbReference type="PANTHER" id="PTHR30336">
    <property type="entry name" value="INNER MEMBRANE PROTEIN, PROBABLE PERMEASE"/>
    <property type="match status" value="1"/>
</dbReference>
<dbReference type="GO" id="GO:0000270">
    <property type="term" value="P:peptidoglycan metabolic process"/>
    <property type="evidence" value="ECO:0007669"/>
    <property type="project" value="TreeGrafter"/>
</dbReference>
<feature type="transmembrane region" description="Helical" evidence="1">
    <location>
        <begin position="75"/>
        <end position="94"/>
    </location>
</feature>
<keyword evidence="1" id="KW-0472">Membrane</keyword>
<proteinExistence type="predicted"/>
<dbReference type="GO" id="GO:0043164">
    <property type="term" value="P:Gram-negative-bacterium-type cell wall biogenesis"/>
    <property type="evidence" value="ECO:0007669"/>
    <property type="project" value="TreeGrafter"/>
</dbReference>
<organism evidence="3 4">
    <name type="scientific">Amedibacillus dolichus</name>
    <dbReference type="NCBI Taxonomy" id="31971"/>
    <lineage>
        <taxon>Bacteria</taxon>
        <taxon>Bacillati</taxon>
        <taxon>Bacillota</taxon>
        <taxon>Erysipelotrichia</taxon>
        <taxon>Erysipelotrichales</taxon>
        <taxon>Erysipelotrichaceae</taxon>
        <taxon>Amedibacillus</taxon>
    </lineage>
</organism>
<evidence type="ECO:0000313" key="3">
    <source>
        <dbReference type="EMBL" id="RHM11231.1"/>
    </source>
</evidence>
<keyword evidence="4" id="KW-1185">Reference proteome</keyword>